<dbReference type="AlphaFoldDB" id="A0AAU9RHC9"/>
<evidence type="ECO:0000256" key="3">
    <source>
        <dbReference type="ARBA" id="ARBA00022448"/>
    </source>
</evidence>
<accession>A0AAU9RHC9</accession>
<dbReference type="GO" id="GO:0005345">
    <property type="term" value="F:purine nucleobase transmembrane transporter activity"/>
    <property type="evidence" value="ECO:0007669"/>
    <property type="project" value="UniProtKB-ARBA"/>
</dbReference>
<evidence type="ECO:0000256" key="6">
    <source>
        <dbReference type="ARBA" id="ARBA00023136"/>
    </source>
</evidence>
<evidence type="ECO:0000256" key="7">
    <source>
        <dbReference type="SAM" id="Phobius"/>
    </source>
</evidence>
<keyword evidence="5 7" id="KW-1133">Transmembrane helix</keyword>
<dbReference type="InterPro" id="IPR030182">
    <property type="entry name" value="PUP_plant"/>
</dbReference>
<dbReference type="PANTHER" id="PTHR31376">
    <property type="entry name" value="OS09G0467300 PROTEIN-RELATED"/>
    <property type="match status" value="1"/>
</dbReference>
<comment type="similarity">
    <text evidence="2">Belongs to the purine permeases (TC 2.A.7.14) family.</text>
</comment>
<keyword evidence="3" id="KW-0813">Transport</keyword>
<sequence length="220" mass="24508">MLYSAPDLETPEQHFPMRPKYVSLTLRVVQPRANPNQRIPRDFLLSPCSPLIESSSTPLQDGSSRVVLTSHPNASCSPLFIFLILLGTKSWRELLSGIGLLPKRNNAIPKEARNFGLGETTYYVVLVCSGIIWQCFYLGAIGVTFSASSLLSAIIIAMLLPVTEILAVIFYSEKFRAEKGVSLVLSLWGFVSYFYGEIKESKEIQNQNPETQMPQINHAP</sequence>
<organism evidence="8 9">
    <name type="scientific">Thlaspi arvense</name>
    <name type="common">Field penny-cress</name>
    <dbReference type="NCBI Taxonomy" id="13288"/>
    <lineage>
        <taxon>Eukaryota</taxon>
        <taxon>Viridiplantae</taxon>
        <taxon>Streptophyta</taxon>
        <taxon>Embryophyta</taxon>
        <taxon>Tracheophyta</taxon>
        <taxon>Spermatophyta</taxon>
        <taxon>Magnoliopsida</taxon>
        <taxon>eudicotyledons</taxon>
        <taxon>Gunneridae</taxon>
        <taxon>Pentapetalae</taxon>
        <taxon>rosids</taxon>
        <taxon>malvids</taxon>
        <taxon>Brassicales</taxon>
        <taxon>Brassicaceae</taxon>
        <taxon>Thlaspideae</taxon>
        <taxon>Thlaspi</taxon>
    </lineage>
</organism>
<proteinExistence type="inferred from homology"/>
<evidence type="ECO:0008006" key="10">
    <source>
        <dbReference type="Google" id="ProtNLM"/>
    </source>
</evidence>
<protein>
    <recommendedName>
        <fullName evidence="10">EamA domain-containing protein</fullName>
    </recommendedName>
</protein>
<dbReference type="PANTHER" id="PTHR31376:SF1">
    <property type="entry name" value="PURINE PERMEASE 2"/>
    <property type="match status" value="1"/>
</dbReference>
<evidence type="ECO:0000256" key="4">
    <source>
        <dbReference type="ARBA" id="ARBA00022692"/>
    </source>
</evidence>
<evidence type="ECO:0000256" key="1">
    <source>
        <dbReference type="ARBA" id="ARBA00004141"/>
    </source>
</evidence>
<feature type="transmembrane region" description="Helical" evidence="7">
    <location>
        <begin position="151"/>
        <end position="171"/>
    </location>
</feature>
<evidence type="ECO:0000256" key="5">
    <source>
        <dbReference type="ARBA" id="ARBA00022989"/>
    </source>
</evidence>
<dbReference type="Proteomes" id="UP000836841">
    <property type="component" value="Unassembled WGS sequence"/>
</dbReference>
<reference evidence="8 9" key="1">
    <citation type="submission" date="2022-03" db="EMBL/GenBank/DDBJ databases">
        <authorList>
            <person name="Nunn A."/>
            <person name="Chopra R."/>
            <person name="Nunn A."/>
            <person name="Contreras Garrido A."/>
        </authorList>
    </citation>
    <scope>NUCLEOTIDE SEQUENCE [LARGE SCALE GENOMIC DNA]</scope>
</reference>
<keyword evidence="4 7" id="KW-0812">Transmembrane</keyword>
<dbReference type="GO" id="GO:0015211">
    <property type="term" value="F:purine nucleoside transmembrane transporter activity"/>
    <property type="evidence" value="ECO:0007669"/>
    <property type="project" value="InterPro"/>
</dbReference>
<comment type="caution">
    <text evidence="8">The sequence shown here is derived from an EMBL/GenBank/DDBJ whole genome shotgun (WGS) entry which is preliminary data.</text>
</comment>
<evidence type="ECO:0000313" key="9">
    <source>
        <dbReference type="Proteomes" id="UP000836841"/>
    </source>
</evidence>
<feature type="transmembrane region" description="Helical" evidence="7">
    <location>
        <begin position="122"/>
        <end position="145"/>
    </location>
</feature>
<comment type="subcellular location">
    <subcellularLocation>
        <location evidence="1">Membrane</location>
        <topology evidence="1">Multi-pass membrane protein</topology>
    </subcellularLocation>
</comment>
<dbReference type="EMBL" id="CAJVSB020000131">
    <property type="protein sequence ID" value="CAH2041852.1"/>
    <property type="molecule type" value="Genomic_DNA"/>
</dbReference>
<keyword evidence="6 7" id="KW-0472">Membrane</keyword>
<dbReference type="Pfam" id="PF16913">
    <property type="entry name" value="PUNUT"/>
    <property type="match status" value="1"/>
</dbReference>
<keyword evidence="9" id="KW-1185">Reference proteome</keyword>
<name>A0AAU9RHC9_THLAR</name>
<evidence type="ECO:0000313" key="8">
    <source>
        <dbReference type="EMBL" id="CAH2041852.1"/>
    </source>
</evidence>
<gene>
    <name evidence="8" type="ORF">TAV2_LOCUS4553</name>
</gene>
<dbReference type="GO" id="GO:0016020">
    <property type="term" value="C:membrane"/>
    <property type="evidence" value="ECO:0007669"/>
    <property type="project" value="UniProtKB-SubCell"/>
</dbReference>
<evidence type="ECO:0000256" key="2">
    <source>
        <dbReference type="ARBA" id="ARBA00006213"/>
    </source>
</evidence>